<dbReference type="RefSeq" id="XP_064710862.1">
    <property type="nucleotide sequence ID" value="XM_064848238.1"/>
</dbReference>
<evidence type="ECO:0000313" key="1">
    <source>
        <dbReference type="EMBL" id="KAK5062590.1"/>
    </source>
</evidence>
<sequence length="168" mass="19039">MKPEWSRFYDGLRTIPASEDGIEHFRRNWTKKYVEDPELKPVDLLTSTEDESKQHALDTITLFDIGSDLNGYTDTIHGRVLCASLDESLSVCVEIHRARSPAKPAGAYTVRLATDFRGMVNSPIVLIVKSKFEIAEGRKWFLRGTIEDENGRVLTQAEGIWVSVKEKL</sequence>
<accession>A0AAV9NN03</accession>
<name>A0AAV9NN03_9EURO</name>
<dbReference type="AlphaFoldDB" id="A0AAV9NN03"/>
<dbReference type="Proteomes" id="UP001358417">
    <property type="component" value="Unassembled WGS sequence"/>
</dbReference>
<reference evidence="1 2" key="1">
    <citation type="submission" date="2023-08" db="EMBL/GenBank/DDBJ databases">
        <title>Black Yeasts Isolated from many extreme environments.</title>
        <authorList>
            <person name="Coleine C."/>
            <person name="Stajich J.E."/>
            <person name="Selbmann L."/>
        </authorList>
    </citation>
    <scope>NUCLEOTIDE SEQUENCE [LARGE SCALE GENOMIC DNA]</scope>
    <source>
        <strain evidence="1 2">CCFEE 5792</strain>
    </source>
</reference>
<comment type="caution">
    <text evidence="1">The sequence shown here is derived from an EMBL/GenBank/DDBJ whole genome shotgun (WGS) entry which is preliminary data.</text>
</comment>
<organism evidence="1 2">
    <name type="scientific">Exophiala bonariae</name>
    <dbReference type="NCBI Taxonomy" id="1690606"/>
    <lineage>
        <taxon>Eukaryota</taxon>
        <taxon>Fungi</taxon>
        <taxon>Dikarya</taxon>
        <taxon>Ascomycota</taxon>
        <taxon>Pezizomycotina</taxon>
        <taxon>Eurotiomycetes</taxon>
        <taxon>Chaetothyriomycetidae</taxon>
        <taxon>Chaetothyriales</taxon>
        <taxon>Herpotrichiellaceae</taxon>
        <taxon>Exophiala</taxon>
    </lineage>
</organism>
<dbReference type="SUPFAM" id="SSF54637">
    <property type="entry name" value="Thioesterase/thiol ester dehydrase-isomerase"/>
    <property type="match status" value="1"/>
</dbReference>
<keyword evidence="2" id="KW-1185">Reference proteome</keyword>
<evidence type="ECO:0000313" key="2">
    <source>
        <dbReference type="Proteomes" id="UP001358417"/>
    </source>
</evidence>
<dbReference type="PANTHER" id="PTHR47260:SF3">
    <property type="entry name" value="THIOESTERASE FAMILY PROTEIN (AFU_ORTHOLOGUE AFUA_7G03960)"/>
    <property type="match status" value="1"/>
</dbReference>
<gene>
    <name evidence="1" type="ORF">LTR84_004663</name>
</gene>
<proteinExistence type="predicted"/>
<dbReference type="EMBL" id="JAVRRD010000002">
    <property type="protein sequence ID" value="KAK5062590.1"/>
    <property type="molecule type" value="Genomic_DNA"/>
</dbReference>
<protein>
    <recommendedName>
        <fullName evidence="3">Thioesterase domain-containing protein</fullName>
    </recommendedName>
</protein>
<evidence type="ECO:0008006" key="3">
    <source>
        <dbReference type="Google" id="ProtNLM"/>
    </source>
</evidence>
<dbReference type="InterPro" id="IPR052061">
    <property type="entry name" value="PTE-AB_protein"/>
</dbReference>
<dbReference type="GeneID" id="89972841"/>
<dbReference type="InterPro" id="IPR029069">
    <property type="entry name" value="HotDog_dom_sf"/>
</dbReference>
<dbReference type="Gene3D" id="3.10.129.10">
    <property type="entry name" value="Hotdog Thioesterase"/>
    <property type="match status" value="1"/>
</dbReference>
<dbReference type="PANTHER" id="PTHR47260">
    <property type="entry name" value="UPF0644 PROTEIN PB2B4.06"/>
    <property type="match status" value="1"/>
</dbReference>